<protein>
    <recommendedName>
        <fullName evidence="6">FAD-binding PCMH-type domain-containing protein</fullName>
    </recommendedName>
</protein>
<evidence type="ECO:0000256" key="2">
    <source>
        <dbReference type="ARBA" id="ARBA00005466"/>
    </source>
</evidence>
<evidence type="ECO:0000313" key="7">
    <source>
        <dbReference type="EMBL" id="GAA2498327.1"/>
    </source>
</evidence>
<dbReference type="InterPro" id="IPR050416">
    <property type="entry name" value="FAD-linked_Oxidoreductase"/>
</dbReference>
<evidence type="ECO:0000256" key="3">
    <source>
        <dbReference type="ARBA" id="ARBA00022630"/>
    </source>
</evidence>
<keyword evidence="8" id="KW-1185">Reference proteome</keyword>
<dbReference type="InterPro" id="IPR006093">
    <property type="entry name" value="Oxy_OxRdtase_FAD_BS"/>
</dbReference>
<keyword evidence="4" id="KW-0274">FAD</keyword>
<organism evidence="7 8">
    <name type="scientific">Terrabacter carboxydivorans</name>
    <dbReference type="NCBI Taxonomy" id="619730"/>
    <lineage>
        <taxon>Bacteria</taxon>
        <taxon>Bacillati</taxon>
        <taxon>Actinomycetota</taxon>
        <taxon>Actinomycetes</taxon>
        <taxon>Micrococcales</taxon>
        <taxon>Intrasporangiaceae</taxon>
        <taxon>Terrabacter</taxon>
    </lineage>
</organism>
<keyword evidence="5" id="KW-0560">Oxidoreductase</keyword>
<dbReference type="Pfam" id="PF01565">
    <property type="entry name" value="FAD_binding_4"/>
    <property type="match status" value="1"/>
</dbReference>
<dbReference type="RefSeq" id="WP_344256933.1">
    <property type="nucleotide sequence ID" value="NZ_BAAARE010000024.1"/>
</dbReference>
<evidence type="ECO:0000256" key="4">
    <source>
        <dbReference type="ARBA" id="ARBA00022827"/>
    </source>
</evidence>
<comment type="cofactor">
    <cofactor evidence="1">
        <name>FAD</name>
        <dbReference type="ChEBI" id="CHEBI:57692"/>
    </cofactor>
</comment>
<evidence type="ECO:0000256" key="1">
    <source>
        <dbReference type="ARBA" id="ARBA00001974"/>
    </source>
</evidence>
<dbReference type="PANTHER" id="PTHR42973">
    <property type="entry name" value="BINDING OXIDOREDUCTASE, PUTATIVE (AFU_ORTHOLOGUE AFUA_1G17690)-RELATED"/>
    <property type="match status" value="1"/>
</dbReference>
<evidence type="ECO:0000259" key="6">
    <source>
        <dbReference type="PROSITE" id="PS51387"/>
    </source>
</evidence>
<dbReference type="SUPFAM" id="SSF56176">
    <property type="entry name" value="FAD-binding/transporter-associated domain-like"/>
    <property type="match status" value="1"/>
</dbReference>
<evidence type="ECO:0000313" key="8">
    <source>
        <dbReference type="Proteomes" id="UP001500730"/>
    </source>
</evidence>
<dbReference type="Gene3D" id="3.30.465.10">
    <property type="match status" value="1"/>
</dbReference>
<comment type="caution">
    <text evidence="7">The sequence shown here is derived from an EMBL/GenBank/DDBJ whole genome shotgun (WGS) entry which is preliminary data.</text>
</comment>
<reference evidence="7 8" key="1">
    <citation type="journal article" date="2019" name="Int. J. Syst. Evol. Microbiol.">
        <title>The Global Catalogue of Microorganisms (GCM) 10K type strain sequencing project: providing services to taxonomists for standard genome sequencing and annotation.</title>
        <authorList>
            <consortium name="The Broad Institute Genomics Platform"/>
            <consortium name="The Broad Institute Genome Sequencing Center for Infectious Disease"/>
            <person name="Wu L."/>
            <person name="Ma J."/>
        </authorList>
    </citation>
    <scope>NUCLEOTIDE SEQUENCE [LARGE SCALE GENOMIC DNA]</scope>
    <source>
        <strain evidence="7 8">JCM 16259</strain>
    </source>
</reference>
<dbReference type="InterPro" id="IPR006094">
    <property type="entry name" value="Oxid_FAD_bind_N"/>
</dbReference>
<evidence type="ECO:0000256" key="5">
    <source>
        <dbReference type="ARBA" id="ARBA00023002"/>
    </source>
</evidence>
<dbReference type="PROSITE" id="PS00862">
    <property type="entry name" value="OX2_COVAL_FAD"/>
    <property type="match status" value="1"/>
</dbReference>
<dbReference type="Proteomes" id="UP001500730">
    <property type="component" value="Unassembled WGS sequence"/>
</dbReference>
<proteinExistence type="inferred from homology"/>
<dbReference type="PANTHER" id="PTHR42973:SF39">
    <property type="entry name" value="FAD-BINDING PCMH-TYPE DOMAIN-CONTAINING PROTEIN"/>
    <property type="match status" value="1"/>
</dbReference>
<name>A0ABN3MAC5_9MICO</name>
<accession>A0ABN3MAC5</accession>
<dbReference type="InterPro" id="IPR036318">
    <property type="entry name" value="FAD-bd_PCMH-like_sf"/>
</dbReference>
<dbReference type="InterPro" id="IPR016166">
    <property type="entry name" value="FAD-bd_PCMH"/>
</dbReference>
<keyword evidence="3" id="KW-0285">Flavoprotein</keyword>
<sequence length="119" mass="12368">MTLNLTPTARRATSLAGLCDGAVHLPGDDGYDATRLPWNVAIDQRPAAVALPRTVADVQAVVRAAAAAGLRIAPQSTGHNAGPLVAQGLDDVVLVRTERMRGVTIDPTRRIARVEGGAL</sequence>
<comment type="similarity">
    <text evidence="2">Belongs to the oxygen-dependent FAD-linked oxidoreductase family.</text>
</comment>
<dbReference type="EMBL" id="BAAARE010000024">
    <property type="protein sequence ID" value="GAA2498327.1"/>
    <property type="molecule type" value="Genomic_DNA"/>
</dbReference>
<feature type="domain" description="FAD-binding PCMH-type" evidence="6">
    <location>
        <begin position="42"/>
        <end position="119"/>
    </location>
</feature>
<dbReference type="InterPro" id="IPR016169">
    <property type="entry name" value="FAD-bd_PCMH_sub2"/>
</dbReference>
<dbReference type="PROSITE" id="PS51387">
    <property type="entry name" value="FAD_PCMH"/>
    <property type="match status" value="1"/>
</dbReference>
<gene>
    <name evidence="7" type="ORF">GCM10009858_40860</name>
</gene>